<name>A0A7C4JKD0_9CREN</name>
<protein>
    <submittedName>
        <fullName evidence="2">Uncharacterized protein</fullName>
    </submittedName>
</protein>
<reference evidence="2" key="1">
    <citation type="journal article" date="2020" name="mSystems">
        <title>Genome- and Community-Level Interaction Insights into Carbon Utilization and Element Cycling Functions of Hydrothermarchaeota in Hydrothermal Sediment.</title>
        <authorList>
            <person name="Zhou Z."/>
            <person name="Liu Y."/>
            <person name="Xu W."/>
            <person name="Pan J."/>
            <person name="Luo Z.H."/>
            <person name="Li M."/>
        </authorList>
    </citation>
    <scope>NUCLEOTIDE SEQUENCE [LARGE SCALE GENOMIC DNA]</scope>
    <source>
        <strain evidence="2">SpSt-637</strain>
        <strain evidence="1">SpSt-667</strain>
    </source>
</reference>
<organism evidence="2">
    <name type="scientific">Ignisphaera aggregans</name>
    <dbReference type="NCBI Taxonomy" id="334771"/>
    <lineage>
        <taxon>Archaea</taxon>
        <taxon>Thermoproteota</taxon>
        <taxon>Thermoprotei</taxon>
        <taxon>Desulfurococcales</taxon>
        <taxon>Desulfurococcaceae</taxon>
        <taxon>Ignisphaera</taxon>
    </lineage>
</organism>
<gene>
    <name evidence="2" type="ORF">ENU08_07525</name>
    <name evidence="1" type="ORF">ENU41_08920</name>
</gene>
<dbReference type="EMBL" id="DTBD01000069">
    <property type="protein sequence ID" value="HGQ65076.1"/>
    <property type="molecule type" value="Genomic_DNA"/>
</dbReference>
<proteinExistence type="predicted"/>
<accession>A0A7C4JKD0</accession>
<dbReference type="AlphaFoldDB" id="A0A7C4JKD0"/>
<evidence type="ECO:0000313" key="2">
    <source>
        <dbReference type="EMBL" id="HGQ65076.1"/>
    </source>
</evidence>
<dbReference type="EMBL" id="DTCK01000048">
    <property type="protein sequence ID" value="HGQ36776.1"/>
    <property type="molecule type" value="Genomic_DNA"/>
</dbReference>
<comment type="caution">
    <text evidence="2">The sequence shown here is derived from an EMBL/GenBank/DDBJ whole genome shotgun (WGS) entry which is preliminary data.</text>
</comment>
<sequence length="195" mass="21613">MQTKSITPILAIVVVLAVVASALAMWYDMLKIAVTVNTGEVDVEFSPPTVEEFESKDVATCTAMLENVEEEGPDDNDLDLIIEISNGYPGYKCKVTFDVTNVGTIPVHGPFRGTDLSLFPAFELMDLDEDGNADIKVTYGLSPAQIHPNGSEYFRIEIEVLQDASEDAEYSFQLYLYFIQWNEAPITITQTMPVD</sequence>
<evidence type="ECO:0000313" key="1">
    <source>
        <dbReference type="EMBL" id="HGQ36776.1"/>
    </source>
</evidence>